<evidence type="ECO:0000256" key="2">
    <source>
        <dbReference type="SAM" id="SignalP"/>
    </source>
</evidence>
<dbReference type="Proteomes" id="UP000516444">
    <property type="component" value="Chromosome"/>
</dbReference>
<dbReference type="EMBL" id="AP023440">
    <property type="protein sequence ID" value="BCL29221.1"/>
    <property type="molecule type" value="Genomic_DNA"/>
</dbReference>
<evidence type="ECO:0000259" key="3">
    <source>
        <dbReference type="Pfam" id="PF08924"/>
    </source>
</evidence>
<keyword evidence="5" id="KW-1185">Reference proteome</keyword>
<evidence type="ECO:0000256" key="1">
    <source>
        <dbReference type="SAM" id="MobiDB-lite"/>
    </source>
</evidence>
<dbReference type="AlphaFoldDB" id="A0A7G1P3H8"/>
<feature type="region of interest" description="Disordered" evidence="1">
    <location>
        <begin position="58"/>
        <end position="77"/>
    </location>
</feature>
<name>A0A7G1P3H8_9ACTN</name>
<dbReference type="KEGG" id="sgm:GCM10017557_40800"/>
<dbReference type="InterPro" id="IPR017853">
    <property type="entry name" value="GH"/>
</dbReference>
<evidence type="ECO:0000313" key="4">
    <source>
        <dbReference type="EMBL" id="BCL29221.1"/>
    </source>
</evidence>
<dbReference type="Pfam" id="PF08924">
    <property type="entry name" value="Rv2525c_GlyHyd-like"/>
    <property type="match status" value="1"/>
</dbReference>
<dbReference type="RefSeq" id="WP_246596446.1">
    <property type="nucleotide sequence ID" value="NZ_AP023440.1"/>
</dbReference>
<accession>A0A7G1P3H8</accession>
<dbReference type="SUPFAM" id="SSF51445">
    <property type="entry name" value="(Trans)glycosidases"/>
    <property type="match status" value="1"/>
</dbReference>
<evidence type="ECO:0000313" key="5">
    <source>
        <dbReference type="Proteomes" id="UP000516444"/>
    </source>
</evidence>
<dbReference type="Gene3D" id="3.20.20.80">
    <property type="entry name" value="Glycosidases"/>
    <property type="match status" value="1"/>
</dbReference>
<proteinExistence type="predicted"/>
<feature type="chain" id="PRO_5038991953" description="Rv2525c-like glycoside hydrolase-like domain-containing protein" evidence="2">
    <location>
        <begin position="31"/>
        <end position="314"/>
    </location>
</feature>
<sequence length="314" mass="34209">MHWLRCHKMIVGFGFVLLLLGLTAAPPAAAGPSVAAGPSGVAGPSAAAGPSVAGSWSSGAAVPEGARGRESGAGPKAVTFKGRAFDTCRAPSADTMRRWRASPYRAVGVYFGGRGRACRSQPHLSHGWMRTVQGQGWRVLPLYVGSQSTCVLSRHKKNVRIGRHPWNQGTAEARDAVQRATALGIRPGSPLFLDMEAYAYWNEKCGRSTLLFVRGWDREVSRQGYLPGFYSSAESGVRHMERSRRAGVADLPKVVWFARWGVKNGLHSEPVLRKNAWMPARRVHQYAGNVRERHGGRTLLIDRNLMHAPVARIG</sequence>
<gene>
    <name evidence="4" type="ORF">GCM10017557_40800</name>
</gene>
<feature type="signal peptide" evidence="2">
    <location>
        <begin position="1"/>
        <end position="30"/>
    </location>
</feature>
<protein>
    <recommendedName>
        <fullName evidence="3">Rv2525c-like glycoside hydrolase-like domain-containing protein</fullName>
    </recommendedName>
</protein>
<dbReference type="InterPro" id="IPR015020">
    <property type="entry name" value="Rv2525c-like_Glyco_Hydro-like"/>
</dbReference>
<keyword evidence="2" id="KW-0732">Signal</keyword>
<reference evidence="4 5" key="1">
    <citation type="journal article" date="2014" name="Int. J. Syst. Evol. Microbiol.">
        <title>Complete genome sequence of Corynebacterium casei LMG S-19264T (=DSM 44701T), isolated from a smear-ripened cheese.</title>
        <authorList>
            <consortium name="US DOE Joint Genome Institute (JGI-PGF)"/>
            <person name="Walter F."/>
            <person name="Albersmeier A."/>
            <person name="Kalinowski J."/>
            <person name="Ruckert C."/>
        </authorList>
    </citation>
    <scope>NUCLEOTIDE SEQUENCE [LARGE SCALE GENOMIC DNA]</scope>
    <source>
        <strain evidence="4 5">JCM 4677</strain>
    </source>
</reference>
<feature type="domain" description="Rv2525c-like glycoside hydrolase-like" evidence="3">
    <location>
        <begin position="98"/>
        <end position="305"/>
    </location>
</feature>
<organism evidence="4 5">
    <name type="scientific">Streptomyces aurantiacus</name>
    <dbReference type="NCBI Taxonomy" id="47760"/>
    <lineage>
        <taxon>Bacteria</taxon>
        <taxon>Bacillati</taxon>
        <taxon>Actinomycetota</taxon>
        <taxon>Actinomycetes</taxon>
        <taxon>Kitasatosporales</taxon>
        <taxon>Streptomycetaceae</taxon>
        <taxon>Streptomyces</taxon>
        <taxon>Streptomyces aurantiacus group</taxon>
    </lineage>
</organism>